<dbReference type="AlphaFoldDB" id="A0AB33JEB7"/>
<sequence>MTSMELRQEFFRQIAVVSDDEGMMRKAVKALKRITKCESTDEALMSREEFKARVEQAAHGDSKSFASVEELDKYVRAL</sequence>
<gene>
    <name evidence="1" type="ORF">GTC17259_19250</name>
</gene>
<reference evidence="1" key="1">
    <citation type="submission" date="2024-07" db="EMBL/GenBank/DDBJ databases">
        <title>Complete genome sequence of Prevotella sp. YM-2024 GTC17259.</title>
        <authorList>
            <person name="Hayashi M."/>
            <person name="Muto Y."/>
            <person name="Tanaka K."/>
            <person name="Niwa H."/>
        </authorList>
    </citation>
    <scope>NUCLEOTIDE SEQUENCE</scope>
    <source>
        <strain evidence="1">GTC17259</strain>
    </source>
</reference>
<protein>
    <submittedName>
        <fullName evidence="1">Uncharacterized protein</fullName>
    </submittedName>
</protein>
<evidence type="ECO:0000313" key="1">
    <source>
        <dbReference type="EMBL" id="BFO76875.1"/>
    </source>
</evidence>
<dbReference type="EMBL" id="AP035787">
    <property type="protein sequence ID" value="BFO76875.1"/>
    <property type="molecule type" value="Genomic_DNA"/>
</dbReference>
<name>A0AB33JEB7_9BACT</name>
<accession>A0AB33JEB7</accession>
<proteinExistence type="predicted"/>
<organism evidence="1">
    <name type="scientific">Prevotella sp. GTC17259</name>
    <dbReference type="NCBI Taxonomy" id="3236795"/>
    <lineage>
        <taxon>Bacteria</taxon>
        <taxon>Pseudomonadati</taxon>
        <taxon>Bacteroidota</taxon>
        <taxon>Bacteroidia</taxon>
        <taxon>Bacteroidales</taxon>
        <taxon>Prevotellaceae</taxon>
        <taxon>Prevotella</taxon>
    </lineage>
</organism>